<gene>
    <name evidence="2" type="ORF">Pcinc_033187</name>
</gene>
<name>A0AAE1ESW8_PETCI</name>
<evidence type="ECO:0000256" key="1">
    <source>
        <dbReference type="SAM" id="MobiDB-lite"/>
    </source>
</evidence>
<keyword evidence="3" id="KW-1185">Reference proteome</keyword>
<evidence type="ECO:0000313" key="2">
    <source>
        <dbReference type="EMBL" id="KAK3860780.1"/>
    </source>
</evidence>
<comment type="caution">
    <text evidence="2">The sequence shown here is derived from an EMBL/GenBank/DDBJ whole genome shotgun (WGS) entry which is preliminary data.</text>
</comment>
<accession>A0AAE1ESW8</accession>
<dbReference type="AlphaFoldDB" id="A0AAE1ESW8"/>
<dbReference type="Proteomes" id="UP001286313">
    <property type="component" value="Unassembled WGS sequence"/>
</dbReference>
<protein>
    <submittedName>
        <fullName evidence="2">Uncharacterized protein</fullName>
    </submittedName>
</protein>
<feature type="region of interest" description="Disordered" evidence="1">
    <location>
        <begin position="1"/>
        <end position="24"/>
    </location>
</feature>
<proteinExistence type="predicted"/>
<sequence>MRAVTRWLGKDSGSRRGGDGGGTECKRSDSLVVFPGLSELLMLGNCGGGKLREAARRMMVAFRKSARLLHNFLDRHFFFLQSKNSSLFFISELLRVHDE</sequence>
<reference evidence="2" key="1">
    <citation type="submission" date="2023-10" db="EMBL/GenBank/DDBJ databases">
        <title>Genome assemblies of two species of porcelain crab, Petrolisthes cinctipes and Petrolisthes manimaculis (Anomura: Porcellanidae).</title>
        <authorList>
            <person name="Angst P."/>
        </authorList>
    </citation>
    <scope>NUCLEOTIDE SEQUENCE</scope>
    <source>
        <strain evidence="2">PB745_01</strain>
        <tissue evidence="2">Gill</tissue>
    </source>
</reference>
<feature type="compositionally biased region" description="Basic and acidic residues" evidence="1">
    <location>
        <begin position="8"/>
        <end position="24"/>
    </location>
</feature>
<evidence type="ECO:0000313" key="3">
    <source>
        <dbReference type="Proteomes" id="UP001286313"/>
    </source>
</evidence>
<dbReference type="EMBL" id="JAWQEG010004634">
    <property type="protein sequence ID" value="KAK3860780.1"/>
    <property type="molecule type" value="Genomic_DNA"/>
</dbReference>
<organism evidence="2 3">
    <name type="scientific">Petrolisthes cinctipes</name>
    <name type="common">Flat porcelain crab</name>
    <dbReference type="NCBI Taxonomy" id="88211"/>
    <lineage>
        <taxon>Eukaryota</taxon>
        <taxon>Metazoa</taxon>
        <taxon>Ecdysozoa</taxon>
        <taxon>Arthropoda</taxon>
        <taxon>Crustacea</taxon>
        <taxon>Multicrustacea</taxon>
        <taxon>Malacostraca</taxon>
        <taxon>Eumalacostraca</taxon>
        <taxon>Eucarida</taxon>
        <taxon>Decapoda</taxon>
        <taxon>Pleocyemata</taxon>
        <taxon>Anomura</taxon>
        <taxon>Galatheoidea</taxon>
        <taxon>Porcellanidae</taxon>
        <taxon>Petrolisthes</taxon>
    </lineage>
</organism>